<dbReference type="Proteomes" id="UP000019484">
    <property type="component" value="Unassembled WGS sequence"/>
</dbReference>
<dbReference type="InterPro" id="IPR045126">
    <property type="entry name" value="TRAPPC10/Trs130"/>
</dbReference>
<accession>W9YUB3</accession>
<name>W9YUB3_9EURO</name>
<evidence type="ECO:0000256" key="4">
    <source>
        <dbReference type="SAM" id="MobiDB-lite"/>
    </source>
</evidence>
<sequence>MDGTEPPSTSKVIVECIDPYNLFNSIEPHLSARTPLRNLHWKSPNRPLRSIPFLDVSLVRQDTSDGSQSNIRRHQIPGLRQTPYVKLYLLRCDDKETYNEKVRKEVRHWIKTQTSAAESKSSARGQENHDAFEWLIVHVVLPGTAAASQPKSVKHISLETADSTDSVNSKSKWPGKGSSTVFDKLKADFNSASKAAINRVAQVRLVESKDKSTALTRGELEEQWQDLVESLKACILRSFDARVAQYEGDIRERDSQRNLPGWNFCTFFILKEGLAKGFESVGLLDDALAIYDELSLGLDSLVEEQAQSLDHDENGALLRFSKETKELLRAALGPQDASTTSKHDAETISSLGDILQADRDAFPFDIDRKNYLGLILSNEVSAFDLRVYIFTRQMEILFRQGRAEVSRSSHTTKALPDPIVIADIAERAVQSINMVARNLRLELYSAWGGQEGLSAEELQSQRTVTGNIVSTWQWRACMQILARILPTLGVESEYGTASLSVDAVELSRHTNVSFSGKSGTDGNTQRMSLAVTVRPYPHEGSQERNKRASFLPDGAVSRNSILSRPGSERLALWTSALAMLARRALENIEGARSWVGQMKQFGLTAGIYDDTVQTNGQKSPEHVSDDDHPQRDLHQDLVAGLGSKSLQAAASSKSMFWNLYALLSVLAYRMAAEAKSHATAEQILTNLTEMEYAQGNHTIAARYLHSLLGPLPRPVCRPVDGYLLRIYADCLSKLEKTTEYGRCLISCLHWAARCCAGAQLTKSTATYQSYSDRLFGLVGNMAATTLPLTTLFRILSVSQTISKIQGRDGFAMSMVIHSLAGVATPPADDIKMRLVSKEGAEPRFLALRASNDSGIHSTGTNIVLEGAVTTFGWYTPDEVELRFGNLRLLHHFLTPHNDESAEDDELSTPRSIIAPVLVYPFSESFDVRISHSRHIHLAQTRRLLVEILPGANEAKQCKLRLKTATAGLRLNIHDAQLLGGVRPSAALRTAREGDALVLIVDDLEPDSLTQVEIPYTTEIASEPSVTLRIDANYETSQGVFTMYGTALVNVILPVTVNVQDISRTGCMYSRFTISPATLVPLRLLDCHLEDNKAYTTTVGHDFLDPLVVFPKQPASWVVRLAPKNAEALKSAQRLTLSVDFQSLDEVMLVALEDSFKSAISKTQYAYAARLLVAHLQNRIRAAWTEQDLEVAGLSQEVEIWDFDDMDWPSVLRAFDRQTCMEIMAWLQTWHSGTQPIWLPSNKARQRQLQLHVDIPPPPLVVSAVFEMNGMHITRGTAALGQPLMTVLVMSLGGVREEEVEGAFEVTALSDSWLIGGKRKGNVRLTAQPTRMPIVLFPQHLGHLLLPIVNVKCRKQVKIDGDGEEGWTEIPCEVHDATHGCSILVTPALRSTTVEVFGAIPNEGMGRLMASERR</sequence>
<feature type="region of interest" description="Disordered" evidence="4">
    <location>
        <begin position="611"/>
        <end position="630"/>
    </location>
</feature>
<proteinExistence type="predicted"/>
<dbReference type="GO" id="GO:0006891">
    <property type="term" value="P:intra-Golgi vesicle-mediated transport"/>
    <property type="evidence" value="ECO:0007669"/>
    <property type="project" value="TreeGrafter"/>
</dbReference>
<comment type="subcellular location">
    <subcellularLocation>
        <location evidence="1">Golgi apparatus</location>
    </subcellularLocation>
</comment>
<evidence type="ECO:0000256" key="2">
    <source>
        <dbReference type="ARBA" id="ARBA00022448"/>
    </source>
</evidence>
<dbReference type="eggNOG" id="KOG1931">
    <property type="taxonomic scope" value="Eukaryota"/>
</dbReference>
<dbReference type="EMBL" id="AMWN01000002">
    <property type="protein sequence ID" value="EXJ93285.1"/>
    <property type="molecule type" value="Genomic_DNA"/>
</dbReference>
<dbReference type="InterPro" id="IPR056913">
    <property type="entry name" value="TRAPPC10/Trs130_N"/>
</dbReference>
<evidence type="ECO:0000259" key="6">
    <source>
        <dbReference type="Pfam" id="PF23036"/>
    </source>
</evidence>
<gene>
    <name evidence="8" type="ORF">A1O1_01677</name>
</gene>
<keyword evidence="2" id="KW-0813">Transport</keyword>
<evidence type="ECO:0000313" key="8">
    <source>
        <dbReference type="EMBL" id="EXJ93285.1"/>
    </source>
</evidence>
<dbReference type="STRING" id="1182541.W9YUB3"/>
<dbReference type="Pfam" id="PF23036">
    <property type="entry name" value="TRAPPC10_1st"/>
    <property type="match status" value="1"/>
</dbReference>
<dbReference type="Pfam" id="PF24965">
    <property type="entry name" value="TRS130_4HB"/>
    <property type="match status" value="1"/>
</dbReference>
<dbReference type="GO" id="GO:1990071">
    <property type="term" value="C:TRAPPII protein complex"/>
    <property type="evidence" value="ECO:0007669"/>
    <property type="project" value="InterPro"/>
</dbReference>
<feature type="compositionally biased region" description="Basic and acidic residues" evidence="4">
    <location>
        <begin position="619"/>
        <end position="630"/>
    </location>
</feature>
<evidence type="ECO:0000259" key="5">
    <source>
        <dbReference type="Pfam" id="PF12584"/>
    </source>
</evidence>
<organism evidence="8 9">
    <name type="scientific">Capronia coronata CBS 617.96</name>
    <dbReference type="NCBI Taxonomy" id="1182541"/>
    <lineage>
        <taxon>Eukaryota</taxon>
        <taxon>Fungi</taxon>
        <taxon>Dikarya</taxon>
        <taxon>Ascomycota</taxon>
        <taxon>Pezizomycotina</taxon>
        <taxon>Eurotiomycetes</taxon>
        <taxon>Chaetothyriomycetidae</taxon>
        <taxon>Chaetothyriales</taxon>
        <taxon>Herpotrichiellaceae</taxon>
        <taxon>Capronia</taxon>
    </lineage>
</organism>
<dbReference type="InterPro" id="IPR055505">
    <property type="entry name" value="DUF7077"/>
</dbReference>
<protein>
    <recommendedName>
        <fullName evidence="10">Trafficking protein particle complex subunit 10</fullName>
    </recommendedName>
</protein>
<dbReference type="GeneID" id="19156578"/>
<comment type="caution">
    <text evidence="8">The sequence shown here is derived from an EMBL/GenBank/DDBJ whole genome shotgun (WGS) entry which is preliminary data.</text>
</comment>
<dbReference type="RefSeq" id="XP_007720779.1">
    <property type="nucleotide sequence ID" value="XM_007722589.1"/>
</dbReference>
<dbReference type="Pfam" id="PF23274">
    <property type="entry name" value="DUF7077"/>
    <property type="match status" value="1"/>
</dbReference>
<dbReference type="OrthoDB" id="10256906at2759"/>
<reference evidence="8 9" key="1">
    <citation type="submission" date="2013-03" db="EMBL/GenBank/DDBJ databases">
        <title>The Genome Sequence of Capronia coronata CBS 617.96.</title>
        <authorList>
            <consortium name="The Broad Institute Genomics Platform"/>
            <person name="Cuomo C."/>
            <person name="de Hoog S."/>
            <person name="Gorbushina A."/>
            <person name="Walker B."/>
            <person name="Young S.K."/>
            <person name="Zeng Q."/>
            <person name="Gargeya S."/>
            <person name="Fitzgerald M."/>
            <person name="Haas B."/>
            <person name="Abouelleil A."/>
            <person name="Allen A.W."/>
            <person name="Alvarado L."/>
            <person name="Arachchi H.M."/>
            <person name="Berlin A.M."/>
            <person name="Chapman S.B."/>
            <person name="Gainer-Dewar J."/>
            <person name="Goldberg J."/>
            <person name="Griggs A."/>
            <person name="Gujja S."/>
            <person name="Hansen M."/>
            <person name="Howarth C."/>
            <person name="Imamovic A."/>
            <person name="Ireland A."/>
            <person name="Larimer J."/>
            <person name="McCowan C."/>
            <person name="Murphy C."/>
            <person name="Pearson M."/>
            <person name="Poon T.W."/>
            <person name="Priest M."/>
            <person name="Roberts A."/>
            <person name="Saif S."/>
            <person name="Shea T."/>
            <person name="Sisk P."/>
            <person name="Sykes S."/>
            <person name="Wortman J."/>
            <person name="Nusbaum C."/>
            <person name="Birren B."/>
        </authorList>
    </citation>
    <scope>NUCLEOTIDE SEQUENCE [LARGE SCALE GENOMIC DNA]</scope>
    <source>
        <strain evidence="8 9">CBS 617.96</strain>
    </source>
</reference>
<evidence type="ECO:0008006" key="10">
    <source>
        <dbReference type="Google" id="ProtNLM"/>
    </source>
</evidence>
<dbReference type="InterPro" id="IPR022233">
    <property type="entry name" value="TRAPPC10/Trs130_C"/>
</dbReference>
<evidence type="ECO:0000256" key="3">
    <source>
        <dbReference type="ARBA" id="ARBA00023034"/>
    </source>
</evidence>
<dbReference type="HOGENOM" id="CLU_001428_1_1_1"/>
<dbReference type="PANTHER" id="PTHR13251">
    <property type="entry name" value="EPILEPSY HOLOPROSENCEPHALY CANDIDATE 1/TMEM1"/>
    <property type="match status" value="1"/>
</dbReference>
<evidence type="ECO:0000256" key="1">
    <source>
        <dbReference type="ARBA" id="ARBA00004555"/>
    </source>
</evidence>
<dbReference type="PANTHER" id="PTHR13251:SF3">
    <property type="entry name" value="TRAFFICKING PROTEIN PARTICLE COMPLEX SUBUNIT 10"/>
    <property type="match status" value="1"/>
</dbReference>
<keyword evidence="3" id="KW-0333">Golgi apparatus</keyword>
<evidence type="ECO:0000259" key="7">
    <source>
        <dbReference type="Pfam" id="PF23274"/>
    </source>
</evidence>
<feature type="domain" description="TRAPPC10/Trs130 N-terminal" evidence="6">
    <location>
        <begin position="9"/>
        <end position="403"/>
    </location>
</feature>
<dbReference type="GO" id="GO:0034498">
    <property type="term" value="P:early endosome to Golgi transport"/>
    <property type="evidence" value="ECO:0007669"/>
    <property type="project" value="TreeGrafter"/>
</dbReference>
<keyword evidence="9" id="KW-1185">Reference proteome</keyword>
<feature type="domain" description="TRAPPC10/Trs130 C-terminal" evidence="5">
    <location>
        <begin position="1295"/>
        <end position="1384"/>
    </location>
</feature>
<dbReference type="GO" id="GO:0005829">
    <property type="term" value="C:cytosol"/>
    <property type="evidence" value="ECO:0007669"/>
    <property type="project" value="GOC"/>
</dbReference>
<evidence type="ECO:0000313" key="9">
    <source>
        <dbReference type="Proteomes" id="UP000019484"/>
    </source>
</evidence>
<feature type="domain" description="DUF7077" evidence="7">
    <location>
        <begin position="923"/>
        <end position="1046"/>
    </location>
</feature>
<dbReference type="Pfam" id="PF12584">
    <property type="entry name" value="TRAPPC10"/>
    <property type="match status" value="1"/>
</dbReference>